<dbReference type="Bgee" id="ENSECAG00000033890">
    <property type="expression patterns" value="Expressed in synovial membrane of synovial joint and 10 other cell types or tissues"/>
</dbReference>
<dbReference type="Proteomes" id="UP000002281">
    <property type="component" value="Chromosome 16"/>
</dbReference>
<evidence type="ECO:0000256" key="1">
    <source>
        <dbReference type="ARBA" id="ARBA00022703"/>
    </source>
</evidence>
<reference evidence="4" key="3">
    <citation type="submission" date="2025-09" db="UniProtKB">
        <authorList>
            <consortium name="Ensembl"/>
        </authorList>
    </citation>
    <scope>IDENTIFICATION</scope>
    <source>
        <strain evidence="4">Thoroughbred</strain>
    </source>
</reference>
<keyword evidence="5" id="KW-1185">Reference proteome</keyword>
<keyword evidence="1" id="KW-0053">Apoptosis</keyword>
<dbReference type="Ensembl" id="ENSECAT00000071761.2">
    <property type="protein sequence ID" value="ENSECAP00000054265.2"/>
    <property type="gene ID" value="ENSECAG00000033890.3"/>
</dbReference>
<evidence type="ECO:0000313" key="4">
    <source>
        <dbReference type="Ensembl" id="ENSECAP00000054265.2"/>
    </source>
</evidence>
<proteinExistence type="predicted"/>
<dbReference type="GeneTree" id="ENSGT00390000018596"/>
<dbReference type="Pfam" id="PF02017">
    <property type="entry name" value="CIDE-N"/>
    <property type="match status" value="1"/>
</dbReference>
<organism evidence="4 5">
    <name type="scientific">Equus caballus</name>
    <name type="common">Horse</name>
    <dbReference type="NCBI Taxonomy" id="9796"/>
    <lineage>
        <taxon>Eukaryota</taxon>
        <taxon>Metazoa</taxon>
        <taxon>Chordata</taxon>
        <taxon>Craniata</taxon>
        <taxon>Vertebrata</taxon>
        <taxon>Euteleostomi</taxon>
        <taxon>Mammalia</taxon>
        <taxon>Eutheria</taxon>
        <taxon>Laurasiatheria</taxon>
        <taxon>Perissodactyla</taxon>
        <taxon>Equidae</taxon>
        <taxon>Equus</taxon>
    </lineage>
</organism>
<evidence type="ECO:0000313" key="6">
    <source>
        <dbReference type="VGNC" id="VGNC:16549"/>
    </source>
</evidence>
<dbReference type="SUPFAM" id="SSF54277">
    <property type="entry name" value="CAD &amp; PB1 domains"/>
    <property type="match status" value="1"/>
</dbReference>
<accession>A0A5F5Q0T3</accession>
<dbReference type="PANTHER" id="PTHR12306">
    <property type="entry name" value="CELL DEATH ACTIVATOR CIDE"/>
    <property type="match status" value="1"/>
</dbReference>
<evidence type="ECO:0000256" key="2">
    <source>
        <dbReference type="SAM" id="MobiDB-lite"/>
    </source>
</evidence>
<dbReference type="Gene3D" id="3.10.20.10">
    <property type="match status" value="1"/>
</dbReference>
<reference evidence="4" key="2">
    <citation type="submission" date="2025-08" db="UniProtKB">
        <authorList>
            <consortium name="Ensembl"/>
        </authorList>
    </citation>
    <scope>IDENTIFICATION</scope>
    <source>
        <strain evidence="4">Thoroughbred</strain>
    </source>
</reference>
<protein>
    <submittedName>
        <fullName evidence="4">Cell death inducing DFFA like effector c</fullName>
    </submittedName>
</protein>
<evidence type="ECO:0000313" key="5">
    <source>
        <dbReference type="Proteomes" id="UP000002281"/>
    </source>
</evidence>
<name>A0A5F5Q0T3_HORSE</name>
<gene>
    <name evidence="4 6" type="primary">CIDEC</name>
</gene>
<reference evidence="4 5" key="1">
    <citation type="journal article" date="2009" name="Science">
        <title>Genome sequence, comparative analysis, and population genetics of the domestic horse.</title>
        <authorList>
            <consortium name="Broad Institute Genome Sequencing Platform"/>
            <consortium name="Broad Institute Whole Genome Assembly Team"/>
            <person name="Wade C.M."/>
            <person name="Giulotto E."/>
            <person name="Sigurdsson S."/>
            <person name="Zoli M."/>
            <person name="Gnerre S."/>
            <person name="Imsland F."/>
            <person name="Lear T.L."/>
            <person name="Adelson D.L."/>
            <person name="Bailey E."/>
            <person name="Bellone R.R."/>
            <person name="Bloecker H."/>
            <person name="Distl O."/>
            <person name="Edgar R.C."/>
            <person name="Garber M."/>
            <person name="Leeb T."/>
            <person name="Mauceli E."/>
            <person name="MacLeod J.N."/>
            <person name="Penedo M.C.T."/>
            <person name="Raison J.M."/>
            <person name="Sharpe T."/>
            <person name="Vogel J."/>
            <person name="Andersson L."/>
            <person name="Antczak D.F."/>
            <person name="Biagi T."/>
            <person name="Binns M.M."/>
            <person name="Chowdhary B.P."/>
            <person name="Coleman S.J."/>
            <person name="Della Valle G."/>
            <person name="Fryc S."/>
            <person name="Guerin G."/>
            <person name="Hasegawa T."/>
            <person name="Hill E.W."/>
            <person name="Jurka J."/>
            <person name="Kiialainen A."/>
            <person name="Lindgren G."/>
            <person name="Liu J."/>
            <person name="Magnani E."/>
            <person name="Mickelson J.R."/>
            <person name="Murray J."/>
            <person name="Nergadze S.G."/>
            <person name="Onofrio R."/>
            <person name="Pedroni S."/>
            <person name="Piras M.F."/>
            <person name="Raudsepp T."/>
            <person name="Rocchi M."/>
            <person name="Roeed K.H."/>
            <person name="Ryder O.A."/>
            <person name="Searle S."/>
            <person name="Skow L."/>
            <person name="Swinburne J.E."/>
            <person name="Syvaenen A.C."/>
            <person name="Tozaki T."/>
            <person name="Valberg S.J."/>
            <person name="Vaudin M."/>
            <person name="White J.R."/>
            <person name="Zody M.C."/>
            <person name="Lander E.S."/>
            <person name="Lindblad-Toh K."/>
        </authorList>
    </citation>
    <scope>NUCLEOTIDE SEQUENCE [LARGE SCALE GENOMIC DNA]</scope>
    <source>
        <strain evidence="4 5">Thoroughbred</strain>
    </source>
</reference>
<feature type="domain" description="CIDE-N" evidence="3">
    <location>
        <begin position="43"/>
        <end position="74"/>
    </location>
</feature>
<dbReference type="InterPro" id="IPR003508">
    <property type="entry name" value="CIDE-N_dom"/>
</dbReference>
<dbReference type="VGNC" id="VGNC:16549">
    <property type="gene designation" value="CIDEC"/>
</dbReference>
<dbReference type="PANTHER" id="PTHR12306:SF9">
    <property type="entry name" value="LIPID TRANSFERASE CIDEC"/>
    <property type="match status" value="1"/>
</dbReference>
<dbReference type="AlphaFoldDB" id="A0A5F5Q0T3"/>
<feature type="region of interest" description="Disordered" evidence="2">
    <location>
        <begin position="97"/>
        <end position="142"/>
    </location>
</feature>
<dbReference type="GO" id="GO:0006915">
    <property type="term" value="P:apoptotic process"/>
    <property type="evidence" value="ECO:0007669"/>
    <property type="project" value="UniProtKB-KW"/>
</dbReference>
<sequence length="167" mass="17851">MEYAMKSLSLLYPKSLSRCTTVSTSVVTQQLLSEPSPATPRTRPYRVSTADRSVRKGIMAHSLEDLLHKGSFSLGPLQHAGHRTHAARHLLLHAAAPGCPRGRTAPQGQGPSPHPGLSEDNAMKAQVLGGLPQPNLDCGPRGQLVALASQRLENFLPPHPSLSPARP</sequence>
<evidence type="ECO:0000259" key="3">
    <source>
        <dbReference type="Pfam" id="PF02017"/>
    </source>
</evidence>